<feature type="domain" description="Translation initiation factor 3 C-terminal" evidence="6">
    <location>
        <begin position="103"/>
        <end position="172"/>
    </location>
</feature>
<dbReference type="GO" id="GO:0005737">
    <property type="term" value="C:cytoplasm"/>
    <property type="evidence" value="ECO:0007669"/>
    <property type="project" value="UniProtKB-SubCell"/>
</dbReference>
<dbReference type="InterPro" id="IPR019813">
    <property type="entry name" value="Translation_initiation_fac3_CS"/>
</dbReference>
<evidence type="ECO:0000256" key="5">
    <source>
        <dbReference type="RuleBase" id="RU000646"/>
    </source>
</evidence>
<evidence type="ECO:0000256" key="1">
    <source>
        <dbReference type="ARBA" id="ARBA00005439"/>
    </source>
</evidence>
<dbReference type="EMBL" id="AP018248">
    <property type="protein sequence ID" value="BAY98489.1"/>
    <property type="molecule type" value="Genomic_DNA"/>
</dbReference>
<dbReference type="Pfam" id="PF00707">
    <property type="entry name" value="IF3_C"/>
    <property type="match status" value="1"/>
</dbReference>
<dbReference type="Proteomes" id="UP000218785">
    <property type="component" value="Chromosome"/>
</dbReference>
<dbReference type="InterPro" id="IPR036787">
    <property type="entry name" value="T_IF-3_N_sf"/>
</dbReference>
<sequence length="184" mass="20711">MRLCYISSTCICKVLKNREETIIAVQKQLINSQIKAPQVFLIDHENNNRGLVDTSEALQLAQSVELDLVLVSEGKDAPVAKILNYGKLQYQKKKRQGQSARPTVKEVRLRPNVGVADYNLRIQQALAWLSKGDSVKFAIRLRGRENQYRDKAGELLERIVSDLSEVGKVQSLDKRSLIAQVIPA</sequence>
<comment type="similarity">
    <text evidence="1 5">Belongs to the IF-3 family.</text>
</comment>
<reference evidence="8 9" key="1">
    <citation type="submission" date="2017-06" db="EMBL/GenBank/DDBJ databases">
        <title>Genome sequencing of cyanobaciteial culture collection at National Institute for Environmental Studies (NIES).</title>
        <authorList>
            <person name="Hirose Y."/>
            <person name="Shimura Y."/>
            <person name="Fujisawa T."/>
            <person name="Nakamura Y."/>
            <person name="Kawachi M."/>
        </authorList>
    </citation>
    <scope>NUCLEOTIDE SEQUENCE [LARGE SCALE GENOMIC DNA]</scope>
    <source>
        <strain evidence="8 9">NIES-37</strain>
    </source>
</reference>
<dbReference type="Gene3D" id="3.10.20.80">
    <property type="entry name" value="Translation initiation factor 3 (IF-3), N-terminal domain"/>
    <property type="match status" value="1"/>
</dbReference>
<dbReference type="GO" id="GO:0003743">
    <property type="term" value="F:translation initiation factor activity"/>
    <property type="evidence" value="ECO:0007669"/>
    <property type="project" value="UniProtKB-UniRule"/>
</dbReference>
<dbReference type="GO" id="GO:0043022">
    <property type="term" value="F:ribosome binding"/>
    <property type="evidence" value="ECO:0007669"/>
    <property type="project" value="TreeGrafter"/>
</dbReference>
<keyword evidence="2 5" id="KW-0396">Initiation factor</keyword>
<organism evidence="8 9">
    <name type="scientific">Tolypothrix tenuis PCC 7101</name>
    <dbReference type="NCBI Taxonomy" id="231146"/>
    <lineage>
        <taxon>Bacteria</taxon>
        <taxon>Bacillati</taxon>
        <taxon>Cyanobacteriota</taxon>
        <taxon>Cyanophyceae</taxon>
        <taxon>Nostocales</taxon>
        <taxon>Tolypothrichaceae</taxon>
        <taxon>Tolypothrix</taxon>
    </lineage>
</organism>
<dbReference type="PANTHER" id="PTHR10938">
    <property type="entry name" value="TRANSLATION INITIATION FACTOR IF-3"/>
    <property type="match status" value="1"/>
</dbReference>
<dbReference type="AlphaFoldDB" id="A0A1Z4MYF9"/>
<dbReference type="InterPro" id="IPR036788">
    <property type="entry name" value="T_IF-3_C_sf"/>
</dbReference>
<name>A0A1Z4MYF9_9CYAN</name>
<dbReference type="Gene3D" id="3.30.110.10">
    <property type="entry name" value="Translation initiation factor 3 (IF-3), C-terminal domain"/>
    <property type="match status" value="1"/>
</dbReference>
<evidence type="ECO:0000313" key="8">
    <source>
        <dbReference type="EMBL" id="BAY98489.1"/>
    </source>
</evidence>
<dbReference type="InterPro" id="IPR001288">
    <property type="entry name" value="Translation_initiation_fac_3"/>
</dbReference>
<evidence type="ECO:0000259" key="6">
    <source>
        <dbReference type="Pfam" id="PF00707"/>
    </source>
</evidence>
<comment type="subcellular location">
    <subcellularLocation>
        <location evidence="5">Cytoplasm</location>
    </subcellularLocation>
</comment>
<protein>
    <recommendedName>
        <fullName evidence="4 5">Translation initiation factor IF-3</fullName>
    </recommendedName>
</protein>
<dbReference type="PROSITE" id="PS00938">
    <property type="entry name" value="IF3"/>
    <property type="match status" value="1"/>
</dbReference>
<comment type="function">
    <text evidence="5">IF-3 binds to the 30S ribosomal subunit and shifts the equilibrium between 70S ribosomes and their 50S and 30S subunits in favor of the free subunits, thus enhancing the availability of 30S subunits on which protein synthesis initiation begins.</text>
</comment>
<dbReference type="Pfam" id="PF05198">
    <property type="entry name" value="IF3_N"/>
    <property type="match status" value="1"/>
</dbReference>
<accession>A0A1Z4MYF9</accession>
<evidence type="ECO:0000313" key="9">
    <source>
        <dbReference type="Proteomes" id="UP000218785"/>
    </source>
</evidence>
<comment type="subunit">
    <text evidence="5">Monomer.</text>
</comment>
<dbReference type="NCBIfam" id="TIGR00168">
    <property type="entry name" value="infC"/>
    <property type="match status" value="1"/>
</dbReference>
<dbReference type="SUPFAM" id="SSF54364">
    <property type="entry name" value="Translation initiation factor IF3, N-terminal domain"/>
    <property type="match status" value="1"/>
</dbReference>
<dbReference type="SUPFAM" id="SSF55200">
    <property type="entry name" value="Translation initiation factor IF3, C-terminal domain"/>
    <property type="match status" value="1"/>
</dbReference>
<dbReference type="KEGG" id="ttq:NIES37_24390"/>
<feature type="domain" description="Translation initiation factor 3 N-terminal" evidence="7">
    <location>
        <begin position="30"/>
        <end position="96"/>
    </location>
</feature>
<dbReference type="PANTHER" id="PTHR10938:SF0">
    <property type="entry name" value="TRANSLATION INITIATION FACTOR IF-3, MITOCHONDRIAL"/>
    <property type="match status" value="1"/>
</dbReference>
<evidence type="ECO:0000256" key="2">
    <source>
        <dbReference type="ARBA" id="ARBA00022540"/>
    </source>
</evidence>
<evidence type="ECO:0000256" key="3">
    <source>
        <dbReference type="ARBA" id="ARBA00022917"/>
    </source>
</evidence>
<evidence type="ECO:0000256" key="4">
    <source>
        <dbReference type="NCBIfam" id="TIGR00168"/>
    </source>
</evidence>
<evidence type="ECO:0000259" key="7">
    <source>
        <dbReference type="Pfam" id="PF05198"/>
    </source>
</evidence>
<dbReference type="InterPro" id="IPR019815">
    <property type="entry name" value="Translation_initiation_fac_3_C"/>
</dbReference>
<gene>
    <name evidence="8" type="ORF">NIES37_24390</name>
</gene>
<keyword evidence="3 5" id="KW-0648">Protein biosynthesis</keyword>
<dbReference type="GO" id="GO:0032790">
    <property type="term" value="P:ribosome disassembly"/>
    <property type="evidence" value="ECO:0007669"/>
    <property type="project" value="TreeGrafter"/>
</dbReference>
<dbReference type="InterPro" id="IPR019814">
    <property type="entry name" value="Translation_initiation_fac_3_N"/>
</dbReference>
<keyword evidence="9" id="KW-1185">Reference proteome</keyword>
<proteinExistence type="inferred from homology"/>